<dbReference type="PRINTS" id="PR01703">
    <property type="entry name" value="MNSODISMTASE"/>
</dbReference>
<comment type="catalytic activity">
    <reaction evidence="6">
        <text>2 superoxide + 2 H(+) = H2O2 + O2</text>
        <dbReference type="Rhea" id="RHEA:20696"/>
        <dbReference type="ChEBI" id="CHEBI:15378"/>
        <dbReference type="ChEBI" id="CHEBI:15379"/>
        <dbReference type="ChEBI" id="CHEBI:16240"/>
        <dbReference type="ChEBI" id="CHEBI:18421"/>
        <dbReference type="EC" id="1.15.1.1"/>
    </reaction>
</comment>
<dbReference type="RefSeq" id="WP_210954642.1">
    <property type="nucleotide sequence ID" value="NZ_CP054393.1"/>
</dbReference>
<sequence>MNLFKLSKLNYKYTDLEPFIDSQTMEIHHTKHHQNYINNLNAALDKYKIVNDDLENILKNISSLPKEIQTTVINNGGGHFNHSFFWKILKLNEPCKQSYQIYNLITNFFGNIENFKDQFSIKAQSLFGSGWTWLIYDFDNNLKIINTPNQNNCLDIGYSLLGLDLWEHAYYLSFQNRRKDYIEAFYNVINWSQVEQNLNQAIIKNSVNNK</sequence>
<protein>
    <recommendedName>
        <fullName evidence="2 6">Superoxide dismutase</fullName>
        <ecNumber evidence="2 6">1.15.1.1</ecNumber>
    </recommendedName>
</protein>
<proteinExistence type="inferred from homology"/>
<dbReference type="InterPro" id="IPR036324">
    <property type="entry name" value="Mn/Fe_SOD_N_sf"/>
</dbReference>
<dbReference type="InterPro" id="IPR019832">
    <property type="entry name" value="Mn/Fe_SOD_C"/>
</dbReference>
<evidence type="ECO:0000256" key="4">
    <source>
        <dbReference type="ARBA" id="ARBA00023002"/>
    </source>
</evidence>
<dbReference type="GO" id="GO:0005737">
    <property type="term" value="C:cytoplasm"/>
    <property type="evidence" value="ECO:0007669"/>
    <property type="project" value="TreeGrafter"/>
</dbReference>
<gene>
    <name evidence="9" type="primary">sodA</name>
    <name evidence="9" type="ORF">LFWB_6580</name>
</gene>
<name>A0A975FJK1_LOWBP</name>
<evidence type="ECO:0000256" key="1">
    <source>
        <dbReference type="ARBA" id="ARBA00008714"/>
    </source>
</evidence>
<organism evidence="9 10">
    <name type="scientific">Loofah witches'-broom phytoplasma</name>
    <dbReference type="NCBI Taxonomy" id="35773"/>
    <lineage>
        <taxon>Bacteria</taxon>
        <taxon>Bacillati</taxon>
        <taxon>Mycoplasmatota</taxon>
        <taxon>Mollicutes</taxon>
        <taxon>Acholeplasmatales</taxon>
        <taxon>Acholeplasmataceae</taxon>
        <taxon>Candidatus Phytoplasma</taxon>
        <taxon>16SrVIII (Loofah witches'-broom group)</taxon>
    </lineage>
</organism>
<comment type="function">
    <text evidence="6">Destroys radicals which are normally produced within the cells and which are toxic to biological systems.</text>
</comment>
<dbReference type="Pfam" id="PF02777">
    <property type="entry name" value="Sod_Fe_C"/>
    <property type="match status" value="1"/>
</dbReference>
<evidence type="ECO:0000256" key="6">
    <source>
        <dbReference type="RuleBase" id="RU000414"/>
    </source>
</evidence>
<evidence type="ECO:0000256" key="5">
    <source>
        <dbReference type="PIRSR" id="PIRSR000349-1"/>
    </source>
</evidence>
<dbReference type="PANTHER" id="PTHR43595:SF2">
    <property type="entry name" value="SMALL RIBOSOMAL SUBUNIT PROTEIN MS42"/>
    <property type="match status" value="1"/>
</dbReference>
<dbReference type="EMBL" id="CP054393">
    <property type="protein sequence ID" value="QTX03219.1"/>
    <property type="molecule type" value="Genomic_DNA"/>
</dbReference>
<dbReference type="AlphaFoldDB" id="A0A975FJK1"/>
<dbReference type="InterPro" id="IPR036314">
    <property type="entry name" value="SOD_C_sf"/>
</dbReference>
<evidence type="ECO:0000259" key="8">
    <source>
        <dbReference type="Pfam" id="PF02777"/>
    </source>
</evidence>
<keyword evidence="3 5" id="KW-0479">Metal-binding</keyword>
<feature type="binding site" evidence="5">
    <location>
        <position position="82"/>
    </location>
    <ligand>
        <name>Mn(2+)</name>
        <dbReference type="ChEBI" id="CHEBI:29035"/>
    </ligand>
</feature>
<dbReference type="EC" id="1.15.1.1" evidence="2 6"/>
<dbReference type="SUPFAM" id="SSF54719">
    <property type="entry name" value="Fe,Mn superoxide dismutase (SOD), C-terminal domain"/>
    <property type="match status" value="1"/>
</dbReference>
<dbReference type="Pfam" id="PF00081">
    <property type="entry name" value="Sod_Fe_N"/>
    <property type="match status" value="1"/>
</dbReference>
<dbReference type="KEGG" id="pluf:LFWB_6580"/>
<feature type="domain" description="Manganese/iron superoxide dismutase C-terminal" evidence="8">
    <location>
        <begin position="100"/>
        <end position="197"/>
    </location>
</feature>
<feature type="binding site" evidence="5">
    <location>
        <position position="164"/>
    </location>
    <ligand>
        <name>Mn(2+)</name>
        <dbReference type="ChEBI" id="CHEBI:29035"/>
    </ligand>
</feature>
<dbReference type="Gene3D" id="3.55.40.20">
    <property type="entry name" value="Iron/manganese superoxide dismutase, C-terminal domain"/>
    <property type="match status" value="1"/>
</dbReference>
<dbReference type="GO" id="GO:0046872">
    <property type="term" value="F:metal ion binding"/>
    <property type="evidence" value="ECO:0007669"/>
    <property type="project" value="UniProtKB-KW"/>
</dbReference>
<evidence type="ECO:0000256" key="3">
    <source>
        <dbReference type="ARBA" id="ARBA00022723"/>
    </source>
</evidence>
<feature type="binding site" evidence="5">
    <location>
        <position position="28"/>
    </location>
    <ligand>
        <name>Mn(2+)</name>
        <dbReference type="ChEBI" id="CHEBI:29035"/>
    </ligand>
</feature>
<evidence type="ECO:0000313" key="9">
    <source>
        <dbReference type="EMBL" id="QTX03219.1"/>
    </source>
</evidence>
<evidence type="ECO:0000256" key="2">
    <source>
        <dbReference type="ARBA" id="ARBA00012682"/>
    </source>
</evidence>
<evidence type="ECO:0000259" key="7">
    <source>
        <dbReference type="Pfam" id="PF00081"/>
    </source>
</evidence>
<dbReference type="PANTHER" id="PTHR43595">
    <property type="entry name" value="37S RIBOSOMAL PROTEIN S26, MITOCHONDRIAL"/>
    <property type="match status" value="1"/>
</dbReference>
<evidence type="ECO:0000313" key="10">
    <source>
        <dbReference type="Proteomes" id="UP000672038"/>
    </source>
</evidence>
<dbReference type="PIRSF" id="PIRSF000349">
    <property type="entry name" value="SODismutase"/>
    <property type="match status" value="1"/>
</dbReference>
<dbReference type="InterPro" id="IPR019833">
    <property type="entry name" value="Mn/Fe_SOD_BS"/>
</dbReference>
<dbReference type="FunFam" id="1.10.287.990:FF:000001">
    <property type="entry name" value="Superoxide dismutase"/>
    <property type="match status" value="1"/>
</dbReference>
<dbReference type="InterPro" id="IPR001189">
    <property type="entry name" value="Mn/Fe_SOD"/>
</dbReference>
<dbReference type="PROSITE" id="PS00088">
    <property type="entry name" value="SOD_MN"/>
    <property type="match status" value="1"/>
</dbReference>
<feature type="domain" description="Manganese/iron superoxide dismutase N-terminal" evidence="7">
    <location>
        <begin position="4"/>
        <end position="89"/>
    </location>
</feature>
<dbReference type="InterPro" id="IPR019831">
    <property type="entry name" value="Mn/Fe_SOD_N"/>
</dbReference>
<keyword evidence="4 6" id="KW-0560">Oxidoreductase</keyword>
<feature type="binding site" evidence="5">
    <location>
        <position position="168"/>
    </location>
    <ligand>
        <name>Mn(2+)</name>
        <dbReference type="ChEBI" id="CHEBI:29035"/>
    </ligand>
</feature>
<accession>A0A975FJK1</accession>
<comment type="similarity">
    <text evidence="1 6">Belongs to the iron/manganese superoxide dismutase family.</text>
</comment>
<dbReference type="Proteomes" id="UP000672038">
    <property type="component" value="Chromosome"/>
</dbReference>
<dbReference type="Gene3D" id="1.10.287.990">
    <property type="entry name" value="Fe,Mn superoxide dismutase (SOD) domain"/>
    <property type="match status" value="1"/>
</dbReference>
<dbReference type="SUPFAM" id="SSF46609">
    <property type="entry name" value="Fe,Mn superoxide dismutase (SOD), N-terminal domain"/>
    <property type="match status" value="1"/>
</dbReference>
<dbReference type="GO" id="GO:0004784">
    <property type="term" value="F:superoxide dismutase activity"/>
    <property type="evidence" value="ECO:0007669"/>
    <property type="project" value="UniProtKB-EC"/>
</dbReference>
<keyword evidence="10" id="KW-1185">Reference proteome</keyword>
<reference evidence="9" key="1">
    <citation type="submission" date="2020-06" db="EMBL/GenBank/DDBJ databases">
        <title>Complete genome sequence of Candidatus Phytoplasma luffae NCHU2019.</title>
        <authorList>
            <person name="Cho S.-T."/>
            <person name="Tan C.-M."/>
            <person name="Li J.-R."/>
            <person name="Chien Y.-Y."/>
            <person name="Chiu Y.-C."/>
            <person name="Yang J.-Y."/>
            <person name="Kuo C.-H."/>
        </authorList>
    </citation>
    <scope>NUCLEOTIDE SEQUENCE</scope>
    <source>
        <strain evidence="9">NCHU2019</strain>
    </source>
</reference>